<feature type="transmembrane region" description="Helical" evidence="1">
    <location>
        <begin position="118"/>
        <end position="137"/>
    </location>
</feature>
<dbReference type="OrthoDB" id="6077780at2"/>
<keyword evidence="3" id="KW-1185">Reference proteome</keyword>
<dbReference type="Proteomes" id="UP000243207">
    <property type="component" value="Chromosome I"/>
</dbReference>
<gene>
    <name evidence="2" type="ORF">SAMN05216421_0437</name>
</gene>
<keyword evidence="1" id="KW-1133">Transmembrane helix</keyword>
<protein>
    <submittedName>
        <fullName evidence="2">Uncharacterized protein</fullName>
    </submittedName>
</protein>
<keyword evidence="1" id="KW-0472">Membrane</keyword>
<feature type="transmembrane region" description="Helical" evidence="1">
    <location>
        <begin position="32"/>
        <end position="56"/>
    </location>
</feature>
<reference evidence="3" key="1">
    <citation type="submission" date="2016-10" db="EMBL/GenBank/DDBJ databases">
        <authorList>
            <person name="Varghese N."/>
            <person name="Submissions S."/>
        </authorList>
    </citation>
    <scope>NUCLEOTIDE SEQUENCE [LARGE SCALE GENOMIC DNA]</scope>
    <source>
        <strain evidence="3">NRRL B-51270</strain>
    </source>
</reference>
<keyword evidence="1" id="KW-0812">Transmembrane</keyword>
<dbReference type="EMBL" id="LT629736">
    <property type="protein sequence ID" value="SDR84642.1"/>
    <property type="molecule type" value="Genomic_DNA"/>
</dbReference>
<proteinExistence type="predicted"/>
<sequence>MIITSWIAYASFALLLFVLLPTRALSRRSQLAVLGAALAIGAVPVSGGMPLAGYLRALTDDLAITSVALLAAAALHRLGWLSTPSSADRLQCYVFFIAAGLILYPAALGVGMTDPYRWGYDPLMLIVVVGALALLMVWWGNRQLAAVLAIASLAYALRLKSSTNFWDYIVDPLVVLFAIGALLRWGLVRVTRRFSAA</sequence>
<name>A0A1H1MDH4_9GAMM</name>
<feature type="transmembrane region" description="Helical" evidence="1">
    <location>
        <begin position="62"/>
        <end position="80"/>
    </location>
</feature>
<feature type="transmembrane region" description="Helical" evidence="1">
    <location>
        <begin position="92"/>
        <end position="112"/>
    </location>
</feature>
<accession>A0A1H1MDH4</accession>
<evidence type="ECO:0000313" key="2">
    <source>
        <dbReference type="EMBL" id="SDR84642.1"/>
    </source>
</evidence>
<feature type="transmembrane region" description="Helical" evidence="1">
    <location>
        <begin position="6"/>
        <end position="25"/>
    </location>
</feature>
<dbReference type="AlphaFoldDB" id="A0A1H1MDH4"/>
<dbReference type="STRING" id="487184.SAMN05216421_0437"/>
<organism evidence="2 3">
    <name type="scientific">Halopseudomonas xinjiangensis</name>
    <dbReference type="NCBI Taxonomy" id="487184"/>
    <lineage>
        <taxon>Bacteria</taxon>
        <taxon>Pseudomonadati</taxon>
        <taxon>Pseudomonadota</taxon>
        <taxon>Gammaproteobacteria</taxon>
        <taxon>Pseudomonadales</taxon>
        <taxon>Pseudomonadaceae</taxon>
        <taxon>Halopseudomonas</taxon>
    </lineage>
</organism>
<evidence type="ECO:0000313" key="3">
    <source>
        <dbReference type="Proteomes" id="UP000243207"/>
    </source>
</evidence>
<feature type="transmembrane region" description="Helical" evidence="1">
    <location>
        <begin position="144"/>
        <end position="159"/>
    </location>
</feature>
<evidence type="ECO:0000256" key="1">
    <source>
        <dbReference type="SAM" id="Phobius"/>
    </source>
</evidence>
<dbReference type="RefSeq" id="WP_093391607.1">
    <property type="nucleotide sequence ID" value="NZ_LT629736.1"/>
</dbReference>
<feature type="transmembrane region" description="Helical" evidence="1">
    <location>
        <begin position="165"/>
        <end position="187"/>
    </location>
</feature>